<reference evidence="1" key="1">
    <citation type="journal article" date="2015" name="Nature">
        <title>Complex archaea that bridge the gap between prokaryotes and eukaryotes.</title>
        <authorList>
            <person name="Spang A."/>
            <person name="Saw J.H."/>
            <person name="Jorgensen S.L."/>
            <person name="Zaremba-Niedzwiedzka K."/>
            <person name="Martijn J."/>
            <person name="Lind A.E."/>
            <person name="van Eijk R."/>
            <person name="Schleper C."/>
            <person name="Guy L."/>
            <person name="Ettema T.J."/>
        </authorList>
    </citation>
    <scope>NUCLEOTIDE SEQUENCE</scope>
</reference>
<organism evidence="1">
    <name type="scientific">marine sediment metagenome</name>
    <dbReference type="NCBI Taxonomy" id="412755"/>
    <lineage>
        <taxon>unclassified sequences</taxon>
        <taxon>metagenomes</taxon>
        <taxon>ecological metagenomes</taxon>
    </lineage>
</organism>
<protein>
    <submittedName>
        <fullName evidence="1">Uncharacterized protein</fullName>
    </submittedName>
</protein>
<gene>
    <name evidence="1" type="ORF">LCGC14_0816570</name>
</gene>
<proteinExistence type="predicted"/>
<accession>A0A0F9PJY4</accession>
<dbReference type="EMBL" id="LAZR01002272">
    <property type="protein sequence ID" value="KKN32160.1"/>
    <property type="molecule type" value="Genomic_DNA"/>
</dbReference>
<name>A0A0F9PJY4_9ZZZZ</name>
<sequence>MGAVAPERLIQLGVETVRGTEVAATARLIPRPGEVTWRDNTEKPPLEADWGTLDRRHSAHPSQVARQLTEMEMTADCSFEQILYPLLAGVQGGVTPVAQAAGVDGHLWTFTPFPTADPVPDAFTLEYVEREGITNKMQVTATYGLVKRIRITSSPGAEYATLETEWFARNGVSQAPTADPGLPTKNVTPGPKWRIATAANFAALESAPSLLQAQVMGFEWELVTGILPKFRLDDDSPDFAAYQFGARECSLKLTLDLTAEAETERTARLQAAGIQYLRADVVGPVIGSDNHKIKIDGAYELTNPIEAGNDDEDQSQVELEYTAIHDSTKGAAFEIVVHNNLATLP</sequence>
<dbReference type="AlphaFoldDB" id="A0A0F9PJY4"/>
<comment type="caution">
    <text evidence="1">The sequence shown here is derived from an EMBL/GenBank/DDBJ whole genome shotgun (WGS) entry which is preliminary data.</text>
</comment>
<evidence type="ECO:0000313" key="1">
    <source>
        <dbReference type="EMBL" id="KKN32160.1"/>
    </source>
</evidence>